<name>A0AA89BXP1_PINIB</name>
<dbReference type="AlphaFoldDB" id="A0AA89BXP1"/>
<dbReference type="EMBL" id="VSWD01000012">
    <property type="protein sequence ID" value="KAK3086505.1"/>
    <property type="molecule type" value="Genomic_DNA"/>
</dbReference>
<dbReference type="GO" id="GO:0008270">
    <property type="term" value="F:zinc ion binding"/>
    <property type="evidence" value="ECO:0007669"/>
    <property type="project" value="UniProtKB-KW"/>
</dbReference>
<keyword evidence="2 4" id="KW-0863">Zinc-finger</keyword>
<dbReference type="InterPro" id="IPR018957">
    <property type="entry name" value="Znf_C3HC4_RING-type"/>
</dbReference>
<dbReference type="Gene3D" id="2.120.10.30">
    <property type="entry name" value="TolB, C-terminal domain"/>
    <property type="match status" value="1"/>
</dbReference>
<organism evidence="9 10">
    <name type="scientific">Pinctada imbricata</name>
    <name type="common">Atlantic pearl-oyster</name>
    <name type="synonym">Pinctada martensii</name>
    <dbReference type="NCBI Taxonomy" id="66713"/>
    <lineage>
        <taxon>Eukaryota</taxon>
        <taxon>Metazoa</taxon>
        <taxon>Spiralia</taxon>
        <taxon>Lophotrochozoa</taxon>
        <taxon>Mollusca</taxon>
        <taxon>Bivalvia</taxon>
        <taxon>Autobranchia</taxon>
        <taxon>Pteriomorphia</taxon>
        <taxon>Pterioida</taxon>
        <taxon>Pterioidea</taxon>
        <taxon>Pteriidae</taxon>
        <taxon>Pinctada</taxon>
    </lineage>
</organism>
<evidence type="ECO:0000256" key="2">
    <source>
        <dbReference type="ARBA" id="ARBA00022771"/>
    </source>
</evidence>
<proteinExistence type="predicted"/>
<feature type="region of interest" description="Disordered" evidence="6">
    <location>
        <begin position="362"/>
        <end position="434"/>
    </location>
</feature>
<dbReference type="InterPro" id="IPR000315">
    <property type="entry name" value="Znf_B-box"/>
</dbReference>
<keyword evidence="5" id="KW-0175">Coiled coil</keyword>
<dbReference type="InterPro" id="IPR011042">
    <property type="entry name" value="6-blade_b-propeller_TolB-like"/>
</dbReference>
<dbReference type="GO" id="GO:0061630">
    <property type="term" value="F:ubiquitin protein ligase activity"/>
    <property type="evidence" value="ECO:0007669"/>
    <property type="project" value="TreeGrafter"/>
</dbReference>
<feature type="coiled-coil region" evidence="5">
    <location>
        <begin position="314"/>
        <end position="341"/>
    </location>
</feature>
<evidence type="ECO:0000259" key="7">
    <source>
        <dbReference type="PROSITE" id="PS50089"/>
    </source>
</evidence>
<evidence type="ECO:0000313" key="10">
    <source>
        <dbReference type="Proteomes" id="UP001186944"/>
    </source>
</evidence>
<dbReference type="SUPFAM" id="SSF57845">
    <property type="entry name" value="B-box zinc-binding domain"/>
    <property type="match status" value="1"/>
</dbReference>
<dbReference type="PROSITE" id="PS50089">
    <property type="entry name" value="ZF_RING_2"/>
    <property type="match status" value="1"/>
</dbReference>
<evidence type="ECO:0000256" key="1">
    <source>
        <dbReference type="ARBA" id="ARBA00022723"/>
    </source>
</evidence>
<dbReference type="PANTHER" id="PTHR25462">
    <property type="entry name" value="BONUS, ISOFORM C-RELATED"/>
    <property type="match status" value="1"/>
</dbReference>
<accession>A0AA89BXP1</accession>
<dbReference type="Proteomes" id="UP001186944">
    <property type="component" value="Unassembled WGS sequence"/>
</dbReference>
<feature type="compositionally biased region" description="Low complexity" evidence="6">
    <location>
        <begin position="413"/>
        <end position="426"/>
    </location>
</feature>
<feature type="compositionally biased region" description="Low complexity" evidence="6">
    <location>
        <begin position="113"/>
        <end position="125"/>
    </location>
</feature>
<evidence type="ECO:0000313" key="9">
    <source>
        <dbReference type="EMBL" id="KAK3086505.1"/>
    </source>
</evidence>
<sequence length="698" mass="77857">MAERVVRNVEEDYLMCSICLGRYTEPKLLPCGHTFCKRCLTEHVKQTVPGSTCNNFKCPNDRQQISRPSPGPLNPKDWADKFPTDTFISNLLTAVRIHEGGSPPEDDTAQTDVSVNSAPASSPRRSVPRRNIRQNSVQNEMQRTVEMSRYSHLRGPACEEHPEREQGFFCLGCSMLVCPNCAVRSHRRRTCDCVPIAEAMTRLQPKIQGLRTKFAGQMERIQQVHQNSQPDGGVLQAAKTRSLNTLNEMESRLGRFYENILQQIEDSRRQINEAVPASVLENPMSERIMNGVRSTQSLLENQAENNEIDILKDLQQMDNQAKEYDTAIQSLERNISAFKVEFTPKPAFENFIRNQQSIGTVKIGNGTNSTSGRQITNGTNNTPGRQMTNGSISNGSQNRQENTRSNTMENSVRPTQTPRPNRQPPARSRPVQRITRVNCKDPTQDVNSWKLTGIAFVGTTAVIADSLNHMIRQVSLNGSVALNQVLPLDHAQSVCNTDVETEVAVTQPEKRQLSIIAADRRGGLRVKDIVRTLKSYEEIAFLPADRFVVSSLIGRMSIDVIDQAGHVLKSLERSYQFRTPRFLSVTSTNKIVVSDRDLKELVCINLDGSTDWTISTQNSFPCGVSCDFTGKIYLCLDNNTVVVLSEDGSLLPNKLVEMGDGLKTPYAICARRRQVAVTELGSSLFAPGSPWLFVINSS</sequence>
<dbReference type="Gene3D" id="3.30.160.60">
    <property type="entry name" value="Classic Zinc Finger"/>
    <property type="match status" value="1"/>
</dbReference>
<keyword evidence="1" id="KW-0479">Metal-binding</keyword>
<dbReference type="Pfam" id="PF00097">
    <property type="entry name" value="zf-C3HC4"/>
    <property type="match status" value="1"/>
</dbReference>
<keyword evidence="10" id="KW-1185">Reference proteome</keyword>
<evidence type="ECO:0000256" key="3">
    <source>
        <dbReference type="ARBA" id="ARBA00022833"/>
    </source>
</evidence>
<evidence type="ECO:0000256" key="4">
    <source>
        <dbReference type="PROSITE-ProRule" id="PRU00024"/>
    </source>
</evidence>
<dbReference type="InterPro" id="IPR001841">
    <property type="entry name" value="Znf_RING"/>
</dbReference>
<dbReference type="InterPro" id="IPR047153">
    <property type="entry name" value="TRIM45/56/19-like"/>
</dbReference>
<dbReference type="InterPro" id="IPR017907">
    <property type="entry name" value="Znf_RING_CS"/>
</dbReference>
<dbReference type="GO" id="GO:0005654">
    <property type="term" value="C:nucleoplasm"/>
    <property type="evidence" value="ECO:0007669"/>
    <property type="project" value="TreeGrafter"/>
</dbReference>
<gene>
    <name evidence="9" type="ORF">FSP39_019329</name>
</gene>
<dbReference type="PROSITE" id="PS00518">
    <property type="entry name" value="ZF_RING_1"/>
    <property type="match status" value="1"/>
</dbReference>
<feature type="region of interest" description="Disordered" evidence="6">
    <location>
        <begin position="59"/>
        <end position="79"/>
    </location>
</feature>
<dbReference type="PROSITE" id="PS50119">
    <property type="entry name" value="ZF_BBOX"/>
    <property type="match status" value="1"/>
</dbReference>
<dbReference type="SUPFAM" id="SSF57850">
    <property type="entry name" value="RING/U-box"/>
    <property type="match status" value="1"/>
</dbReference>
<dbReference type="PANTHER" id="PTHR25462:SF285">
    <property type="entry name" value="RING-TYPE DOMAIN-CONTAINING PROTEIN"/>
    <property type="match status" value="1"/>
</dbReference>
<feature type="region of interest" description="Disordered" evidence="6">
    <location>
        <begin position="98"/>
        <end position="136"/>
    </location>
</feature>
<protein>
    <submittedName>
        <fullName evidence="9">Uncharacterized protein</fullName>
    </submittedName>
</protein>
<evidence type="ECO:0000256" key="5">
    <source>
        <dbReference type="SAM" id="Coils"/>
    </source>
</evidence>
<comment type="caution">
    <text evidence="9">The sequence shown here is derived from an EMBL/GenBank/DDBJ whole genome shotgun (WGS) entry which is preliminary data.</text>
</comment>
<dbReference type="SUPFAM" id="SSF63825">
    <property type="entry name" value="YWTD domain"/>
    <property type="match status" value="1"/>
</dbReference>
<keyword evidence="3" id="KW-0862">Zinc</keyword>
<feature type="domain" description="B box-type" evidence="8">
    <location>
        <begin position="153"/>
        <end position="196"/>
    </location>
</feature>
<feature type="compositionally biased region" description="Polar residues" evidence="6">
    <location>
        <begin position="362"/>
        <end position="412"/>
    </location>
</feature>
<evidence type="ECO:0000256" key="6">
    <source>
        <dbReference type="SAM" id="MobiDB-lite"/>
    </source>
</evidence>
<feature type="domain" description="RING-type" evidence="7">
    <location>
        <begin position="16"/>
        <end position="62"/>
    </location>
</feature>
<reference evidence="9" key="1">
    <citation type="submission" date="2019-08" db="EMBL/GenBank/DDBJ databases">
        <title>The improved chromosome-level genome for the pearl oyster Pinctada fucata martensii using PacBio sequencing and Hi-C.</title>
        <authorList>
            <person name="Zheng Z."/>
        </authorList>
    </citation>
    <scope>NUCLEOTIDE SEQUENCE</scope>
    <source>
        <strain evidence="9">ZZ-2019</strain>
        <tissue evidence="9">Adductor muscle</tissue>
    </source>
</reference>
<dbReference type="SMART" id="SM00184">
    <property type="entry name" value="RING"/>
    <property type="match status" value="1"/>
</dbReference>
<evidence type="ECO:0000259" key="8">
    <source>
        <dbReference type="PROSITE" id="PS50119"/>
    </source>
</evidence>
<dbReference type="Gene3D" id="3.30.40.10">
    <property type="entry name" value="Zinc/RING finger domain, C3HC4 (zinc finger)"/>
    <property type="match status" value="1"/>
</dbReference>
<dbReference type="InterPro" id="IPR013083">
    <property type="entry name" value="Znf_RING/FYVE/PHD"/>
</dbReference>